<dbReference type="InterPro" id="IPR012312">
    <property type="entry name" value="Hemerythrin-like"/>
</dbReference>
<dbReference type="EMBL" id="SLWK01000001">
    <property type="protein sequence ID" value="TCO10535.1"/>
    <property type="molecule type" value="Genomic_DNA"/>
</dbReference>
<evidence type="ECO:0000256" key="3">
    <source>
        <dbReference type="ARBA" id="ARBA00022723"/>
    </source>
</evidence>
<dbReference type="InterPro" id="IPR050669">
    <property type="entry name" value="Hemerythrin"/>
</dbReference>
<dbReference type="GO" id="GO:0046872">
    <property type="term" value="F:metal ion binding"/>
    <property type="evidence" value="ECO:0007669"/>
    <property type="project" value="UniProtKB-KW"/>
</dbReference>
<organism evidence="6 7">
    <name type="scientific">Natronoflexus pectinivorans</name>
    <dbReference type="NCBI Taxonomy" id="682526"/>
    <lineage>
        <taxon>Bacteria</taxon>
        <taxon>Pseudomonadati</taxon>
        <taxon>Bacteroidota</taxon>
        <taxon>Bacteroidia</taxon>
        <taxon>Marinilabiliales</taxon>
        <taxon>Marinilabiliaceae</taxon>
        <taxon>Natronoflexus</taxon>
    </lineage>
</organism>
<keyword evidence="2" id="KW-0813">Transport</keyword>
<evidence type="ECO:0000256" key="4">
    <source>
        <dbReference type="ARBA" id="ARBA00023004"/>
    </source>
</evidence>
<evidence type="ECO:0000313" key="6">
    <source>
        <dbReference type="EMBL" id="TCO10535.1"/>
    </source>
</evidence>
<feature type="domain" description="Hemerythrin-like" evidence="5">
    <location>
        <begin position="14"/>
        <end position="126"/>
    </location>
</feature>
<dbReference type="InterPro" id="IPR012827">
    <property type="entry name" value="Hemerythrin_metal-bd"/>
</dbReference>
<dbReference type="RefSeq" id="WP_132431106.1">
    <property type="nucleotide sequence ID" value="NZ_SLWK01000001.1"/>
</dbReference>
<keyword evidence="3" id="KW-0479">Metal-binding</keyword>
<gene>
    <name evidence="6" type="ORF">EV194_101165</name>
</gene>
<sequence>MQVKWTPDLSVSNEGLDKEHQKWIEILNNFYQGILDGSPKEKLEQLVLAMLDYTKYHFASEEEFMKSVNYPDLKEHQEKHAFYVDKITGFYEKIKDGKLILSLEVTNFLKTWLINHIKGTDQQYARYVDGQ</sequence>
<evidence type="ECO:0000256" key="1">
    <source>
        <dbReference type="ARBA" id="ARBA00010587"/>
    </source>
</evidence>
<comment type="caution">
    <text evidence="6">The sequence shown here is derived from an EMBL/GenBank/DDBJ whole genome shotgun (WGS) entry which is preliminary data.</text>
</comment>
<dbReference type="Proteomes" id="UP000295221">
    <property type="component" value="Unassembled WGS sequence"/>
</dbReference>
<evidence type="ECO:0000313" key="7">
    <source>
        <dbReference type="Proteomes" id="UP000295221"/>
    </source>
</evidence>
<proteinExistence type="inferred from homology"/>
<dbReference type="GO" id="GO:0005344">
    <property type="term" value="F:oxygen carrier activity"/>
    <property type="evidence" value="ECO:0007669"/>
    <property type="project" value="UniProtKB-KW"/>
</dbReference>
<name>A0A4R2GMP0_9BACT</name>
<dbReference type="NCBIfam" id="TIGR02481">
    <property type="entry name" value="hemeryth_dom"/>
    <property type="match status" value="1"/>
</dbReference>
<dbReference type="SUPFAM" id="SSF47188">
    <property type="entry name" value="Hemerythrin-like"/>
    <property type="match status" value="1"/>
</dbReference>
<dbReference type="InterPro" id="IPR016131">
    <property type="entry name" value="Haemerythrin_Fe_BS"/>
</dbReference>
<keyword evidence="2" id="KW-0561">Oxygen transport</keyword>
<keyword evidence="7" id="KW-1185">Reference proteome</keyword>
<accession>A0A4R2GMP0</accession>
<dbReference type="InterPro" id="IPR035938">
    <property type="entry name" value="Hemerythrin-like_sf"/>
</dbReference>
<dbReference type="NCBIfam" id="NF033749">
    <property type="entry name" value="bact_hemeryth"/>
    <property type="match status" value="1"/>
</dbReference>
<dbReference type="Pfam" id="PF01814">
    <property type="entry name" value="Hemerythrin"/>
    <property type="match status" value="1"/>
</dbReference>
<comment type="similarity">
    <text evidence="1">Belongs to the hemerythrin family.</text>
</comment>
<dbReference type="PROSITE" id="PS00550">
    <property type="entry name" value="HEMERYTHRINS"/>
    <property type="match status" value="1"/>
</dbReference>
<protein>
    <submittedName>
        <fullName evidence="6">Hemerythrin</fullName>
    </submittedName>
</protein>
<dbReference type="PANTHER" id="PTHR37164:SF1">
    <property type="entry name" value="BACTERIOHEMERYTHRIN"/>
    <property type="match status" value="1"/>
</dbReference>
<dbReference type="PANTHER" id="PTHR37164">
    <property type="entry name" value="BACTERIOHEMERYTHRIN"/>
    <property type="match status" value="1"/>
</dbReference>
<dbReference type="CDD" id="cd12107">
    <property type="entry name" value="Hemerythrin"/>
    <property type="match status" value="1"/>
</dbReference>
<dbReference type="OrthoDB" id="9797092at2"/>
<dbReference type="Gene3D" id="1.20.120.50">
    <property type="entry name" value="Hemerythrin-like"/>
    <property type="match status" value="1"/>
</dbReference>
<keyword evidence="4" id="KW-0408">Iron</keyword>
<evidence type="ECO:0000256" key="2">
    <source>
        <dbReference type="ARBA" id="ARBA00022621"/>
    </source>
</evidence>
<evidence type="ECO:0000259" key="5">
    <source>
        <dbReference type="Pfam" id="PF01814"/>
    </source>
</evidence>
<dbReference type="AlphaFoldDB" id="A0A4R2GMP0"/>
<reference evidence="6 7" key="1">
    <citation type="submission" date="2019-03" db="EMBL/GenBank/DDBJ databases">
        <title>Genomic Encyclopedia of Type Strains, Phase IV (KMG-IV): sequencing the most valuable type-strain genomes for metagenomic binning, comparative biology and taxonomic classification.</title>
        <authorList>
            <person name="Goeker M."/>
        </authorList>
    </citation>
    <scope>NUCLEOTIDE SEQUENCE [LARGE SCALE GENOMIC DNA]</scope>
    <source>
        <strain evidence="6 7">DSM 24179</strain>
    </source>
</reference>